<accession>A0AAI9NEV2</accession>
<organism evidence="1 2">
    <name type="scientific">Bordetella pertussis CHLA-26</name>
    <dbReference type="NCBI Taxonomy" id="1331284"/>
    <lineage>
        <taxon>Bacteria</taxon>
        <taxon>Pseudomonadati</taxon>
        <taxon>Pseudomonadota</taxon>
        <taxon>Betaproteobacteria</taxon>
        <taxon>Burkholderiales</taxon>
        <taxon>Alcaligenaceae</taxon>
        <taxon>Bordetella</taxon>
    </lineage>
</organism>
<proteinExistence type="predicted"/>
<sequence>MVQPLLAMWPQRFAQPLKSLYNPSAARNAWTFSLTRLAR</sequence>
<protein>
    <submittedName>
        <fullName evidence="1">Uncharacterized protein</fullName>
    </submittedName>
</protein>
<dbReference type="Proteomes" id="UP000018679">
    <property type="component" value="Unassembled WGS sequence"/>
</dbReference>
<name>A0AAI9NEV2_BORPT</name>
<evidence type="ECO:0000313" key="1">
    <source>
        <dbReference type="EMBL" id="ETH30929.1"/>
    </source>
</evidence>
<dbReference type="EMBL" id="AXSB02000025">
    <property type="protein sequence ID" value="ETH30929.1"/>
    <property type="molecule type" value="Genomic_DNA"/>
</dbReference>
<reference evidence="1 2" key="1">
    <citation type="journal article" date="2013" name="Genome Announc.">
        <title>Genome Sequences of 28 Bordetella pertussis U.S. Outbreak Strains Dating from 2010 to 2012.</title>
        <authorList>
            <person name="Harvill E.T."/>
            <person name="Goodfield L.L."/>
            <person name="Ivanov Y."/>
            <person name="Meyer J.A."/>
            <person name="Newth C."/>
            <person name="Cassiday P."/>
            <person name="Tondella M.L."/>
            <person name="Liao P."/>
            <person name="Zimmerman J."/>
            <person name="Meert K."/>
            <person name="Wessel D."/>
            <person name="Berger J."/>
            <person name="Dean J.M."/>
            <person name="Holubkov R."/>
            <person name="Burr J."/>
            <person name="Liu T."/>
            <person name="Brinkac L."/>
            <person name="Kim M."/>
            <person name="Losada L."/>
        </authorList>
    </citation>
    <scope>NUCLEOTIDE SEQUENCE [LARGE SCALE GENOMIC DNA]</scope>
    <source>
        <strain evidence="1 2">CHLA-26</strain>
    </source>
</reference>
<gene>
    <name evidence="1" type="ORF">L566_3585</name>
</gene>
<dbReference type="AlphaFoldDB" id="A0AAI9NEV2"/>
<evidence type="ECO:0000313" key="2">
    <source>
        <dbReference type="Proteomes" id="UP000018679"/>
    </source>
</evidence>
<comment type="caution">
    <text evidence="1">The sequence shown here is derived from an EMBL/GenBank/DDBJ whole genome shotgun (WGS) entry which is preliminary data.</text>
</comment>